<dbReference type="RefSeq" id="WP_108127895.1">
    <property type="nucleotide sequence ID" value="NZ_QBKP01000002.1"/>
</dbReference>
<gene>
    <name evidence="2" type="ORF">C8N34_102254</name>
</gene>
<dbReference type="Proteomes" id="UP000244224">
    <property type="component" value="Unassembled WGS sequence"/>
</dbReference>
<feature type="signal peptide" evidence="1">
    <location>
        <begin position="1"/>
        <end position="21"/>
    </location>
</feature>
<dbReference type="EMBL" id="QBKP01000002">
    <property type="protein sequence ID" value="PTX52474.1"/>
    <property type="molecule type" value="Genomic_DNA"/>
</dbReference>
<feature type="chain" id="PRO_5015468805" description="Muramidase (Phage lysozyme)" evidence="1">
    <location>
        <begin position="22"/>
        <end position="230"/>
    </location>
</feature>
<evidence type="ECO:0008006" key="4">
    <source>
        <dbReference type="Google" id="ProtNLM"/>
    </source>
</evidence>
<proteinExistence type="predicted"/>
<keyword evidence="3" id="KW-1185">Reference proteome</keyword>
<comment type="caution">
    <text evidence="2">The sequence shown here is derived from an EMBL/GenBank/DDBJ whole genome shotgun (WGS) entry which is preliminary data.</text>
</comment>
<dbReference type="AlphaFoldDB" id="A0A2T6B8T6"/>
<sequence>MRILKQVVLLLGIMGSGPALAQVEVEGMRAFDRPFLELVGAIEAPRGYDAITGYAPFRPERPITEMTIGEVLEWQNRIRTAGAEATAVGRFQFVRDTLEFLTRAYEVPHDTLLDRRTQDYLARVLLHRCGFYAPETPIGELGDCLAGTWAALPMLTGPNRGESRYKGRANNHARTSPEVVTAVLSVRFAPDALTVAARGASDIGRGVSDLLAPRERVGLGAVISEASFRR</sequence>
<evidence type="ECO:0000313" key="2">
    <source>
        <dbReference type="EMBL" id="PTX52474.1"/>
    </source>
</evidence>
<evidence type="ECO:0000313" key="3">
    <source>
        <dbReference type="Proteomes" id="UP000244224"/>
    </source>
</evidence>
<name>A0A2T6B8T6_9RHOB</name>
<evidence type="ECO:0000256" key="1">
    <source>
        <dbReference type="SAM" id="SignalP"/>
    </source>
</evidence>
<dbReference type="Gene3D" id="1.10.530.10">
    <property type="match status" value="1"/>
</dbReference>
<dbReference type="OrthoDB" id="7851400at2"/>
<dbReference type="InterPro" id="IPR023346">
    <property type="entry name" value="Lysozyme-like_dom_sf"/>
</dbReference>
<organism evidence="2 3">
    <name type="scientific">Gemmobacter caeni</name>
    <dbReference type="NCBI Taxonomy" id="589035"/>
    <lineage>
        <taxon>Bacteria</taxon>
        <taxon>Pseudomonadati</taxon>
        <taxon>Pseudomonadota</taxon>
        <taxon>Alphaproteobacteria</taxon>
        <taxon>Rhodobacterales</taxon>
        <taxon>Paracoccaceae</taxon>
        <taxon>Gemmobacter</taxon>
    </lineage>
</organism>
<keyword evidence="1" id="KW-0732">Signal</keyword>
<reference evidence="2 3" key="1">
    <citation type="submission" date="2018-04" db="EMBL/GenBank/DDBJ databases">
        <title>Genomic Encyclopedia of Archaeal and Bacterial Type Strains, Phase II (KMG-II): from individual species to whole genera.</title>
        <authorList>
            <person name="Goeker M."/>
        </authorList>
    </citation>
    <scope>NUCLEOTIDE SEQUENCE [LARGE SCALE GENOMIC DNA]</scope>
    <source>
        <strain evidence="2 3">DSM 21823</strain>
    </source>
</reference>
<dbReference type="SUPFAM" id="SSF53955">
    <property type="entry name" value="Lysozyme-like"/>
    <property type="match status" value="1"/>
</dbReference>
<accession>A0A2T6B8T6</accession>
<protein>
    <recommendedName>
        <fullName evidence="4">Muramidase (Phage lysozyme)</fullName>
    </recommendedName>
</protein>